<keyword evidence="2" id="KW-0472">Membrane</keyword>
<evidence type="ECO:0000313" key="4">
    <source>
        <dbReference type="Proteomes" id="UP001642720"/>
    </source>
</evidence>
<keyword evidence="2" id="KW-0812">Transmembrane</keyword>
<comment type="caution">
    <text evidence="3">The sequence shown here is derived from an EMBL/GenBank/DDBJ whole genome shotgun (WGS) entry which is preliminary data.</text>
</comment>
<feature type="transmembrane region" description="Helical" evidence="2">
    <location>
        <begin position="486"/>
        <end position="510"/>
    </location>
</feature>
<protein>
    <submittedName>
        <fullName evidence="3">Uncharacterized protein</fullName>
    </submittedName>
</protein>
<feature type="transmembrane region" description="Helical" evidence="2">
    <location>
        <begin position="227"/>
        <end position="246"/>
    </location>
</feature>
<feature type="transmembrane region" description="Helical" evidence="2">
    <location>
        <begin position="380"/>
        <end position="405"/>
    </location>
</feature>
<evidence type="ECO:0000256" key="2">
    <source>
        <dbReference type="SAM" id="Phobius"/>
    </source>
</evidence>
<organism evidence="3 4">
    <name type="scientific">Trichoderma ghanense</name>
    <dbReference type="NCBI Taxonomy" id="65468"/>
    <lineage>
        <taxon>Eukaryota</taxon>
        <taxon>Fungi</taxon>
        <taxon>Dikarya</taxon>
        <taxon>Ascomycota</taxon>
        <taxon>Pezizomycotina</taxon>
        <taxon>Sordariomycetes</taxon>
        <taxon>Hypocreomycetidae</taxon>
        <taxon>Hypocreales</taxon>
        <taxon>Hypocreaceae</taxon>
        <taxon>Trichoderma</taxon>
    </lineage>
</organism>
<accession>A0ABY2HEK6</accession>
<feature type="transmembrane region" description="Helical" evidence="2">
    <location>
        <begin position="258"/>
        <end position="280"/>
    </location>
</feature>
<gene>
    <name evidence="3" type="ORF">CCMA1212_002043</name>
</gene>
<dbReference type="EMBL" id="PPTA01000002">
    <property type="protein sequence ID" value="TFB05755.1"/>
    <property type="molecule type" value="Genomic_DNA"/>
</dbReference>
<feature type="transmembrane region" description="Helical" evidence="2">
    <location>
        <begin position="677"/>
        <end position="696"/>
    </location>
</feature>
<feature type="transmembrane region" description="Helical" evidence="2">
    <location>
        <begin position="517"/>
        <end position="537"/>
    </location>
</feature>
<evidence type="ECO:0000256" key="1">
    <source>
        <dbReference type="SAM" id="MobiDB-lite"/>
    </source>
</evidence>
<proteinExistence type="predicted"/>
<reference evidence="3 4" key="1">
    <citation type="submission" date="2018-01" db="EMBL/GenBank/DDBJ databases">
        <title>Genome characterization of the sugarcane-associated fungus Trichoderma ghanense CCMA-1212 and their application in lignocelulose bioconversion.</title>
        <authorList>
            <person name="Steindorff A.S."/>
            <person name="Mendes T.D."/>
            <person name="Vilela E.S.D."/>
            <person name="Rodrigues D.S."/>
            <person name="Formighieri E.F."/>
            <person name="Melo I.S."/>
            <person name="Favaro L.C.L."/>
        </authorList>
    </citation>
    <scope>NUCLEOTIDE SEQUENCE [LARGE SCALE GENOMIC DNA]</scope>
    <source>
        <strain evidence="3 4">CCMA-1212</strain>
    </source>
</reference>
<feature type="region of interest" description="Disordered" evidence="1">
    <location>
        <begin position="58"/>
        <end position="81"/>
    </location>
</feature>
<feature type="transmembrane region" description="Helical" evidence="2">
    <location>
        <begin position="193"/>
        <end position="215"/>
    </location>
</feature>
<feature type="transmembrane region" description="Helical" evidence="2">
    <location>
        <begin position="647"/>
        <end position="671"/>
    </location>
</feature>
<feature type="transmembrane region" description="Helical" evidence="2">
    <location>
        <begin position="575"/>
        <end position="595"/>
    </location>
</feature>
<evidence type="ECO:0000313" key="3">
    <source>
        <dbReference type="EMBL" id="TFB05755.1"/>
    </source>
</evidence>
<dbReference type="Proteomes" id="UP001642720">
    <property type="component" value="Unassembled WGS sequence"/>
</dbReference>
<feature type="transmembrane region" description="Helical" evidence="2">
    <location>
        <begin position="601"/>
        <end position="626"/>
    </location>
</feature>
<sequence length="834" mass="93040">MAYRSITTRLSPPSLTNLASLSSSTLSPFFLPVSSMMMNTIMMRSSIASRSSRRIASCADDGVSPSDRISASCHRSEPPDDRCRAARNVSIVCRISSAMSVRSCPKVNRCSTLAPASDANGSVSWCAVKTSAPKPSTPTCPASSIVSDRDTMTSDSIASAPDDDSPMLLLSSTHSRIWHCEKSRSGRWSSQSVLHVFFFVLPFRLDLFVFLFVVLRRRLSVVGTLSSLDACASVVGVLDARILVFFGRLAEVHLVELLILPLFLLILFHHMAGRVLLLLVNRHRLIQGLRLFISLSVLRRIVVLEVLEFASALLLSLGPVLLLLLFFRVCILNVQLLPVPPLQRITQFLEGVAASFFLRIAVLGPFVASARILISGAVSHIAGILLGCLGLELIVHVHGICILVDSRALDVAGGRIVGVRLGLLFLLRRLLLWTVFFRLLLFRLLFLLLRLDVFFNLVDADILLNLFCIAHFIFHRSLWLHLLLGTLIHLLVIHCLRVLGLLFLILVLLNVRHQIQIILIIRACLVVFVEIHIQILGKLQRVVFFHCLVLAVELLLGLHVFFLGSRFFRLRLLSLVTIGLLVLLLVLLPVVWLRFSFSCHLLILLLLPIGFITLLVLLCLVVIAIPHLFINGSGIKVVHIASLFRHGILLLVFLSFLGLVVIFFFVAIHAIHVSLEFLVRHVDCVLFIFHLARLLLIRFLCELREIFVGPDVLADIFSAFAITKTGARFQFALGTRLFDGITERGNRLGKAQEVHRIDSSFQGLVGDMVPDTELLKNETNARVALDSLVHRELQAVQVLRDIFLELGVHIRRKQRGKLAKFAELGRMFLKGIHP</sequence>
<keyword evidence="2" id="KW-1133">Transmembrane helix</keyword>
<feature type="transmembrane region" description="Helical" evidence="2">
    <location>
        <begin position="301"/>
        <end position="327"/>
    </location>
</feature>
<feature type="transmembrane region" description="Helical" evidence="2">
    <location>
        <begin position="543"/>
        <end position="563"/>
    </location>
</feature>
<dbReference type="RefSeq" id="XP_073561956.1">
    <property type="nucleotide sequence ID" value="XM_073699446.1"/>
</dbReference>
<feature type="transmembrane region" description="Helical" evidence="2">
    <location>
        <begin position="347"/>
        <end position="368"/>
    </location>
</feature>
<name>A0ABY2HEK6_9HYPO</name>
<dbReference type="GeneID" id="300573896"/>
<feature type="transmembrane region" description="Helical" evidence="2">
    <location>
        <begin position="453"/>
        <end position="474"/>
    </location>
</feature>
<keyword evidence="4" id="KW-1185">Reference proteome</keyword>
<feature type="transmembrane region" description="Helical" evidence="2">
    <location>
        <begin position="417"/>
        <end position="441"/>
    </location>
</feature>